<dbReference type="SMART" id="SM00380">
    <property type="entry name" value="AP2"/>
    <property type="match status" value="2"/>
</dbReference>
<evidence type="ECO:0000256" key="2">
    <source>
        <dbReference type="ARBA" id="ARBA00022737"/>
    </source>
</evidence>
<dbReference type="InterPro" id="IPR016177">
    <property type="entry name" value="DNA-bd_dom_sf"/>
</dbReference>
<reference evidence="10 11" key="1">
    <citation type="journal article" date="2009" name="Nature">
        <title>The Sorghum bicolor genome and the diversification of grasses.</title>
        <authorList>
            <person name="Paterson A.H."/>
            <person name="Bowers J.E."/>
            <person name="Bruggmann R."/>
            <person name="Dubchak I."/>
            <person name="Grimwood J."/>
            <person name="Gundlach H."/>
            <person name="Haberer G."/>
            <person name="Hellsten U."/>
            <person name="Mitros T."/>
            <person name="Poliakov A."/>
            <person name="Schmutz J."/>
            <person name="Spannagl M."/>
            <person name="Tang H."/>
            <person name="Wang X."/>
            <person name="Wicker T."/>
            <person name="Bharti A.K."/>
            <person name="Chapman J."/>
            <person name="Feltus F.A."/>
            <person name="Gowik U."/>
            <person name="Grigoriev I.V."/>
            <person name="Lyons E."/>
            <person name="Maher C.A."/>
            <person name="Martis M."/>
            <person name="Narechania A."/>
            <person name="Otillar R.P."/>
            <person name="Penning B.W."/>
            <person name="Salamov A.A."/>
            <person name="Wang Y."/>
            <person name="Zhang L."/>
            <person name="Carpita N.C."/>
            <person name="Freeling M."/>
            <person name="Gingle A.R."/>
            <person name="Hash C.T."/>
            <person name="Keller B."/>
            <person name="Klein P."/>
            <person name="Kresovich S."/>
            <person name="McCann M.C."/>
            <person name="Ming R."/>
            <person name="Peterson D.G."/>
            <person name="Mehboob-ur-Rahman"/>
            <person name="Ware D."/>
            <person name="Westhoff P."/>
            <person name="Mayer K.F."/>
            <person name="Messing J."/>
            <person name="Rokhsar D.S."/>
        </authorList>
    </citation>
    <scope>NUCLEOTIDE SEQUENCE [LARGE SCALE GENOMIC DNA]</scope>
    <source>
        <strain evidence="11">cv. BTx623</strain>
    </source>
</reference>
<comment type="similarity">
    <text evidence="7">Belongs to the AP2/ERF transcription factor family. AP2 subfamily.</text>
</comment>
<keyword evidence="5" id="KW-0804">Transcription</keyword>
<dbReference type="KEGG" id="sbi:8061065"/>
<evidence type="ECO:0000256" key="6">
    <source>
        <dbReference type="ARBA" id="ARBA00023242"/>
    </source>
</evidence>
<keyword evidence="2" id="KW-0677">Repeat</keyword>
<reference evidence="11" key="2">
    <citation type="journal article" date="2018" name="Plant J.">
        <title>The Sorghum bicolor reference genome: improved assembly, gene annotations, a transcriptome atlas, and signatures of genome organization.</title>
        <authorList>
            <person name="McCormick R.F."/>
            <person name="Truong S.K."/>
            <person name="Sreedasyam A."/>
            <person name="Jenkins J."/>
            <person name="Shu S."/>
            <person name="Sims D."/>
            <person name="Kennedy M."/>
            <person name="Amirebrahimi M."/>
            <person name="Weers B.D."/>
            <person name="McKinley B."/>
            <person name="Mattison A."/>
            <person name="Morishige D.T."/>
            <person name="Grimwood J."/>
            <person name="Schmutz J."/>
            <person name="Mullet J.E."/>
        </authorList>
    </citation>
    <scope>NUCLEOTIDE SEQUENCE [LARGE SCALE GENOMIC DNA]</scope>
    <source>
        <strain evidence="11">cv. BTx623</strain>
    </source>
</reference>
<dbReference type="HOGENOM" id="CLU_048809_1_0_1"/>
<evidence type="ECO:0000256" key="7">
    <source>
        <dbReference type="ARBA" id="ARBA00037973"/>
    </source>
</evidence>
<evidence type="ECO:0000256" key="4">
    <source>
        <dbReference type="ARBA" id="ARBA00023125"/>
    </source>
</evidence>
<dbReference type="Gramene" id="EES19874">
    <property type="protein sequence ID" value="EES19874"/>
    <property type="gene ID" value="SORBI_3009G212500"/>
</dbReference>
<keyword evidence="6" id="KW-0539">Nucleus</keyword>
<dbReference type="CDD" id="cd00018">
    <property type="entry name" value="AP2"/>
    <property type="match status" value="1"/>
</dbReference>
<dbReference type="PROSITE" id="PS51032">
    <property type="entry name" value="AP2_ERF"/>
    <property type="match status" value="2"/>
</dbReference>
<dbReference type="Gene3D" id="3.30.730.10">
    <property type="entry name" value="AP2/ERF domain"/>
    <property type="match status" value="2"/>
</dbReference>
<dbReference type="FunCoup" id="C5YUI8">
    <property type="interactions" value="20"/>
</dbReference>
<dbReference type="OrthoDB" id="207175at2759"/>
<sequence>MESSGMMMVKSEIESCGYPGPSSSTAPAAGVVIGGSATTERGEGGHHHHHHQVVVRRRRREPPLLAPIAGGGIGKPLPSITVKRSSRFRGVSRHRWTGRFEAHLWDKNSWNPTQRKKGKQVYLGAYDEEEAAARAYDLAALKYWGPTTYTNFPVMDYEKELKIMENLTKEEYLASLRRKSSGFSRGVSKYRGVARHHQNGRWEARIGRVFGNKYLYLGTYSTQEEAARAYDIAAIEYKGVNAVTNFDLRSYITWLKPSGAPAAFNPEAALLMQAAPAEQLLHPAETAQMLPRVGNPFLLDHGAAPPGSSGGGGQDASMSSMVSPGAGGGMRRRGSSTALSLLLKSSMFRQLVEKNSDAEEGVRDREDAAAAAAAAHPAGPGDAYEYHNFFQGEAPPDMCDLFSSGGGGDHARNAGFHGEIAACYDDGEGLDGWNGFGNMSSLQ</sequence>
<dbReference type="PANTHER" id="PTHR32467">
    <property type="entry name" value="AP2-LIKE ETHYLENE-RESPONSIVE TRANSCRIPTION FACTOR"/>
    <property type="match status" value="1"/>
</dbReference>
<comment type="subcellular location">
    <subcellularLocation>
        <location evidence="1">Nucleus</location>
    </subcellularLocation>
</comment>
<accession>C5YUI8</accession>
<evidence type="ECO:0000313" key="11">
    <source>
        <dbReference type="Proteomes" id="UP000000768"/>
    </source>
</evidence>
<dbReference type="InParanoid" id="C5YUI8"/>
<dbReference type="FunFam" id="3.30.730.10:FF:000002">
    <property type="entry name" value="AP2-like ethylene-responsive transcription factor"/>
    <property type="match status" value="1"/>
</dbReference>
<dbReference type="AlphaFoldDB" id="C5YUI8"/>
<proteinExistence type="inferred from homology"/>
<keyword evidence="11" id="KW-1185">Reference proteome</keyword>
<dbReference type="InterPro" id="IPR001471">
    <property type="entry name" value="AP2/ERF_dom"/>
</dbReference>
<evidence type="ECO:0000259" key="9">
    <source>
        <dbReference type="PROSITE" id="PS51032"/>
    </source>
</evidence>
<dbReference type="OMA" id="DHSIMMV"/>
<dbReference type="GO" id="GO:0009909">
    <property type="term" value="P:regulation of flower development"/>
    <property type="evidence" value="ECO:0007669"/>
    <property type="project" value="UniProtKB-ARBA"/>
</dbReference>
<keyword evidence="3" id="KW-0805">Transcription regulation</keyword>
<dbReference type="EMBL" id="CM000768">
    <property type="protein sequence ID" value="EES19874.1"/>
    <property type="molecule type" value="Genomic_DNA"/>
</dbReference>
<dbReference type="SUPFAM" id="SSF54171">
    <property type="entry name" value="DNA-binding domain"/>
    <property type="match status" value="2"/>
</dbReference>
<evidence type="ECO:0000256" key="3">
    <source>
        <dbReference type="ARBA" id="ARBA00023015"/>
    </source>
</evidence>
<evidence type="ECO:0000256" key="5">
    <source>
        <dbReference type="ARBA" id="ARBA00023163"/>
    </source>
</evidence>
<dbReference type="FunFam" id="3.30.730.10:FF:000004">
    <property type="entry name" value="AP2-like ethylene-responsive transcription factor"/>
    <property type="match status" value="1"/>
</dbReference>
<feature type="region of interest" description="Disordered" evidence="8">
    <location>
        <begin position="36"/>
        <end position="58"/>
    </location>
</feature>
<name>C5YUI8_SORBI</name>
<feature type="domain" description="AP2/ERF" evidence="9">
    <location>
        <begin position="189"/>
        <end position="247"/>
    </location>
</feature>
<dbReference type="Proteomes" id="UP000000768">
    <property type="component" value="Chromosome 9"/>
</dbReference>
<evidence type="ECO:0000256" key="8">
    <source>
        <dbReference type="SAM" id="MobiDB-lite"/>
    </source>
</evidence>
<feature type="region of interest" description="Disordered" evidence="8">
    <location>
        <begin position="298"/>
        <end position="333"/>
    </location>
</feature>
<dbReference type="GO" id="GO:0005634">
    <property type="term" value="C:nucleus"/>
    <property type="evidence" value="ECO:0007669"/>
    <property type="project" value="UniProtKB-SubCell"/>
</dbReference>
<dbReference type="STRING" id="4558.C5YUI8"/>
<evidence type="ECO:0000256" key="1">
    <source>
        <dbReference type="ARBA" id="ARBA00004123"/>
    </source>
</evidence>
<feature type="compositionally biased region" description="Basic residues" evidence="8">
    <location>
        <begin position="46"/>
        <end position="58"/>
    </location>
</feature>
<dbReference type="eggNOG" id="ENOG502QQW2">
    <property type="taxonomic scope" value="Eukaryota"/>
</dbReference>
<gene>
    <name evidence="10" type="ORF">SORBI_3009G212500</name>
</gene>
<evidence type="ECO:0000313" key="10">
    <source>
        <dbReference type="EMBL" id="EES19874.1"/>
    </source>
</evidence>
<organism evidence="10 11">
    <name type="scientific">Sorghum bicolor</name>
    <name type="common">Sorghum</name>
    <name type="synonym">Sorghum vulgare</name>
    <dbReference type="NCBI Taxonomy" id="4558"/>
    <lineage>
        <taxon>Eukaryota</taxon>
        <taxon>Viridiplantae</taxon>
        <taxon>Streptophyta</taxon>
        <taxon>Embryophyta</taxon>
        <taxon>Tracheophyta</taxon>
        <taxon>Spermatophyta</taxon>
        <taxon>Magnoliopsida</taxon>
        <taxon>Liliopsida</taxon>
        <taxon>Poales</taxon>
        <taxon>Poaceae</taxon>
        <taxon>PACMAD clade</taxon>
        <taxon>Panicoideae</taxon>
        <taxon>Andropogonodae</taxon>
        <taxon>Andropogoneae</taxon>
        <taxon>Sorghinae</taxon>
        <taxon>Sorghum</taxon>
    </lineage>
</organism>
<keyword evidence="4" id="KW-0238">DNA-binding</keyword>
<dbReference type="GO" id="GO:0003677">
    <property type="term" value="F:DNA binding"/>
    <property type="evidence" value="ECO:0007669"/>
    <property type="project" value="UniProtKB-KW"/>
</dbReference>
<protein>
    <recommendedName>
        <fullName evidence="9">AP2/ERF domain-containing protein</fullName>
    </recommendedName>
</protein>
<dbReference type="GO" id="GO:0003700">
    <property type="term" value="F:DNA-binding transcription factor activity"/>
    <property type="evidence" value="ECO:0007669"/>
    <property type="project" value="InterPro"/>
</dbReference>
<dbReference type="InterPro" id="IPR036955">
    <property type="entry name" value="AP2/ERF_dom_sf"/>
</dbReference>
<feature type="domain" description="AP2/ERF" evidence="9">
    <location>
        <begin position="87"/>
        <end position="153"/>
    </location>
</feature>
<dbReference type="Pfam" id="PF00847">
    <property type="entry name" value="AP2"/>
    <property type="match status" value="2"/>
</dbReference>
<dbReference type="PANTHER" id="PTHR32467:SF180">
    <property type="entry name" value="OS05G0536250 PROTEIN"/>
    <property type="match status" value="1"/>
</dbReference>